<dbReference type="GO" id="GO:0003723">
    <property type="term" value="F:RNA binding"/>
    <property type="evidence" value="ECO:0007669"/>
    <property type="project" value="InterPro"/>
</dbReference>
<protein>
    <recommendedName>
        <fullName evidence="6">Piwi domain-containing protein</fullName>
    </recommendedName>
</protein>
<dbReference type="Gene3D" id="2.170.260.10">
    <property type="entry name" value="paz domain"/>
    <property type="match status" value="1"/>
</dbReference>
<feature type="non-terminal residue" evidence="4">
    <location>
        <position position="1"/>
    </location>
</feature>
<comment type="similarity">
    <text evidence="1">Belongs to the argonaute family.</text>
</comment>
<dbReference type="Pfam" id="PF16486">
    <property type="entry name" value="ArgoN"/>
    <property type="match status" value="1"/>
</dbReference>
<comment type="caution">
    <text evidence="4">The sequence shown here is derived from an EMBL/GenBank/DDBJ whole genome shotgun (WGS) entry which is preliminary data.</text>
</comment>
<feature type="domain" description="Piwi" evidence="3">
    <location>
        <begin position="473"/>
        <end position="708"/>
    </location>
</feature>
<sequence length="741" mass="83097">MSSKLTELVLRPNEALWKAFEETRGIDECGSAKSIFDGRRNVFFVKKFNLGEQQAQQFKLDMSNSSVFNRSTKNDFALSVKLVGTINMQELQEFINGRSSCTTNCLAGMYGVSIMVLDILVRFIPSLIYFTFERSIFTPTDKAPLPNGTEAWHGFYQSVRPAKGKMLINIDMSATAVYESGPLPEITAKILNKHSLDQLRGGIALRYLVVLTRLLKGRFIQVSHRGDRKFTYQITNLAAPANELSFTDAEGVTKTVADYFVERYNKRLNYPFLPCVVVKKGIFLPMEVCEITNGQRYTKKFNQKQTIELIKATAITPQVRVNRINQGLSLLQHKNNSYMEEFGMSIKQEMEIINARILNPPKIAYHASQAAVAPQGGSWSLRGKKLAKSATLGSWSIVNFAGAIPFPAIQRFVREFCQTSVDIGMDVFNRNPPVINADPQGNIERILKEAYIKAGNAEKYAPQLIVCLLPNNVNVKLGGMNHCLNPGEIPFISERPTIIFGADLNHSFPGSKAPSIAAVTASLDALAVRFISTIRLQETRTDIISDLSNIVVELLQKFYKETGLKPERIVFYRDGVSHGQFSQVMATEVAAILKACETLDKHHARFFPIEQRDADRSENCLPGTIIDTDVVHPFEFDFYLQAHAAIKGTASPAHYYVLYDDNNFNADSLQGLTYKLCYIYARSSCSVSVVPSVYYAHLVATRARCHRRGGDWSDFRLTELNNTEAQIAEYAVVKPEFTEHN</sequence>
<proteinExistence type="inferred from homology"/>
<dbReference type="Pfam" id="PF16488">
    <property type="entry name" value="ArgoL2"/>
    <property type="match status" value="1"/>
</dbReference>
<accession>A0A8H7RPM4</accession>
<feature type="domain" description="PAZ" evidence="2">
    <location>
        <begin position="182"/>
        <end position="293"/>
    </location>
</feature>
<dbReference type="SMART" id="SM00949">
    <property type="entry name" value="PAZ"/>
    <property type="match status" value="1"/>
</dbReference>
<dbReference type="SMART" id="SM01163">
    <property type="entry name" value="DUF1785"/>
    <property type="match status" value="1"/>
</dbReference>
<dbReference type="InterPro" id="IPR032474">
    <property type="entry name" value="Argonaute_N"/>
</dbReference>
<dbReference type="Proteomes" id="UP000650833">
    <property type="component" value="Unassembled WGS sequence"/>
</dbReference>
<evidence type="ECO:0000313" key="5">
    <source>
        <dbReference type="Proteomes" id="UP000650833"/>
    </source>
</evidence>
<dbReference type="InterPro" id="IPR036085">
    <property type="entry name" value="PAZ_dom_sf"/>
</dbReference>
<dbReference type="Pfam" id="PF16487">
    <property type="entry name" value="ArgoMid"/>
    <property type="match status" value="1"/>
</dbReference>
<dbReference type="EMBL" id="JAEPRC010000019">
    <property type="protein sequence ID" value="KAG2214862.1"/>
    <property type="molecule type" value="Genomic_DNA"/>
</dbReference>
<dbReference type="Pfam" id="PF02170">
    <property type="entry name" value="PAZ"/>
    <property type="match status" value="1"/>
</dbReference>
<dbReference type="SUPFAM" id="SSF53098">
    <property type="entry name" value="Ribonuclease H-like"/>
    <property type="match status" value="1"/>
</dbReference>
<name>A0A8H7RPM4_9FUNG</name>
<dbReference type="PROSITE" id="PS50821">
    <property type="entry name" value="PAZ"/>
    <property type="match status" value="1"/>
</dbReference>
<dbReference type="InterPro" id="IPR012337">
    <property type="entry name" value="RNaseH-like_sf"/>
</dbReference>
<dbReference type="InterPro" id="IPR036397">
    <property type="entry name" value="RNaseH_sf"/>
</dbReference>
<evidence type="ECO:0008006" key="6">
    <source>
        <dbReference type="Google" id="ProtNLM"/>
    </source>
</evidence>
<evidence type="ECO:0000259" key="3">
    <source>
        <dbReference type="PROSITE" id="PS50822"/>
    </source>
</evidence>
<dbReference type="PANTHER" id="PTHR22891">
    <property type="entry name" value="EUKARYOTIC TRANSLATION INITIATION FACTOR 2C"/>
    <property type="match status" value="1"/>
</dbReference>
<gene>
    <name evidence="4" type="ORF">INT46_000160</name>
</gene>
<dbReference type="PROSITE" id="PS50822">
    <property type="entry name" value="PIWI"/>
    <property type="match status" value="1"/>
</dbReference>
<dbReference type="InterPro" id="IPR032472">
    <property type="entry name" value="ArgoL2"/>
</dbReference>
<dbReference type="Gene3D" id="3.40.50.2300">
    <property type="match status" value="1"/>
</dbReference>
<dbReference type="SMART" id="SM00950">
    <property type="entry name" value="Piwi"/>
    <property type="match status" value="1"/>
</dbReference>
<dbReference type="CDD" id="cd02846">
    <property type="entry name" value="PAZ_argonaute_like"/>
    <property type="match status" value="1"/>
</dbReference>
<dbReference type="OrthoDB" id="10252740at2759"/>
<dbReference type="InterPro" id="IPR014811">
    <property type="entry name" value="ArgoL1"/>
</dbReference>
<dbReference type="Pfam" id="PF02171">
    <property type="entry name" value="Piwi"/>
    <property type="match status" value="1"/>
</dbReference>
<dbReference type="Gene3D" id="3.30.420.10">
    <property type="entry name" value="Ribonuclease H-like superfamily/Ribonuclease H"/>
    <property type="match status" value="1"/>
</dbReference>
<evidence type="ECO:0000256" key="1">
    <source>
        <dbReference type="RuleBase" id="RU361178"/>
    </source>
</evidence>
<keyword evidence="5" id="KW-1185">Reference proteome</keyword>
<organism evidence="4 5">
    <name type="scientific">Mucor plumbeus</name>
    <dbReference type="NCBI Taxonomy" id="97098"/>
    <lineage>
        <taxon>Eukaryota</taxon>
        <taxon>Fungi</taxon>
        <taxon>Fungi incertae sedis</taxon>
        <taxon>Mucoromycota</taxon>
        <taxon>Mucoromycotina</taxon>
        <taxon>Mucoromycetes</taxon>
        <taxon>Mucorales</taxon>
        <taxon>Mucorineae</taxon>
        <taxon>Mucoraceae</taxon>
        <taxon>Mucor</taxon>
    </lineage>
</organism>
<evidence type="ECO:0000259" key="2">
    <source>
        <dbReference type="PROSITE" id="PS50821"/>
    </source>
</evidence>
<dbReference type="InterPro" id="IPR032473">
    <property type="entry name" value="Argonaute_Mid_dom"/>
</dbReference>
<dbReference type="InterPro" id="IPR003165">
    <property type="entry name" value="Piwi"/>
</dbReference>
<reference evidence="4" key="1">
    <citation type="submission" date="2020-12" db="EMBL/GenBank/DDBJ databases">
        <title>Metabolic potential, ecology and presence of endohyphal bacteria is reflected in genomic diversity of Mucoromycotina.</title>
        <authorList>
            <person name="Muszewska A."/>
            <person name="Okrasinska A."/>
            <person name="Steczkiewicz K."/>
            <person name="Drgas O."/>
            <person name="Orlowska M."/>
            <person name="Perlinska-Lenart U."/>
            <person name="Aleksandrzak-Piekarczyk T."/>
            <person name="Szatraj K."/>
            <person name="Zielenkiewicz U."/>
            <person name="Pilsyk S."/>
            <person name="Malc E."/>
            <person name="Mieczkowski P."/>
            <person name="Kruszewska J.S."/>
            <person name="Biernat P."/>
            <person name="Pawlowska J."/>
        </authorList>
    </citation>
    <scope>NUCLEOTIDE SEQUENCE</scope>
    <source>
        <strain evidence="4">CBS 226.32</strain>
    </source>
</reference>
<dbReference type="SUPFAM" id="SSF101690">
    <property type="entry name" value="PAZ domain"/>
    <property type="match status" value="1"/>
</dbReference>
<dbReference type="AlphaFoldDB" id="A0A8H7RPM4"/>
<evidence type="ECO:0000313" key="4">
    <source>
        <dbReference type="EMBL" id="KAG2214862.1"/>
    </source>
</evidence>
<dbReference type="InterPro" id="IPR003100">
    <property type="entry name" value="PAZ_dom"/>
</dbReference>
<dbReference type="Pfam" id="PF08699">
    <property type="entry name" value="ArgoL1"/>
    <property type="match status" value="1"/>
</dbReference>